<protein>
    <submittedName>
        <fullName evidence="1">Protein NirF</fullName>
    </submittedName>
</protein>
<sequence>MLYLIALLLSAFAYAEKVYVVERERGAVAVVENDKLKGEVKNLGNLNHATLKFLGSKAFVVSRDGFLSSVDTDKDSLMGKVKVGDSTIGFTFCEGKIVVANYSPHTVVFLSPELEILREIDTGSRNVGIKSYKNLLTFALMDRDQVWVLDCKDYRKVKVFENVGNMPFDALLSGESYLVGFFKESSVGVANLKDLTYRKVSFRAEKGEVVFKIPHFGLWGVYGKKAYIPAVGERRVHIVNLESFEYEGSIELPGLPVFVSVSPDGKYVAVNYSGDMEDYLTLINRGEGKVIRTEKLGKRILHFRFTSDGKFIYLSSYYENRLKKVSVPELKVLGEVNVPTPSGVFIKGG</sequence>
<evidence type="ECO:0000313" key="2">
    <source>
        <dbReference type="Proteomes" id="UP000267841"/>
    </source>
</evidence>
<dbReference type="InterPro" id="IPR015943">
    <property type="entry name" value="WD40/YVTN_repeat-like_dom_sf"/>
</dbReference>
<dbReference type="Proteomes" id="UP000267841">
    <property type="component" value="Unassembled WGS sequence"/>
</dbReference>
<dbReference type="PANTHER" id="PTHR47197">
    <property type="entry name" value="PROTEIN NIRF"/>
    <property type="match status" value="1"/>
</dbReference>
<keyword evidence="2" id="KW-1185">Reference proteome</keyword>
<dbReference type="Pfam" id="PF02239">
    <property type="entry name" value="Cytochrom_D1"/>
    <property type="match status" value="1"/>
</dbReference>
<reference evidence="1 2" key="1">
    <citation type="submission" date="2018-10" db="EMBL/GenBank/DDBJ databases">
        <title>Genomic Encyclopedia of Archaeal and Bacterial Type Strains, Phase II (KMG-II): from individual species to whole genera.</title>
        <authorList>
            <person name="Goeker M."/>
        </authorList>
    </citation>
    <scope>NUCLEOTIDE SEQUENCE [LARGE SCALE GENOMIC DNA]</scope>
    <source>
        <strain evidence="1 2">DSM 16510</strain>
    </source>
</reference>
<dbReference type="PANTHER" id="PTHR47197:SF3">
    <property type="entry name" value="DIHYDRO-HEME D1 DEHYDROGENASE"/>
    <property type="match status" value="1"/>
</dbReference>
<comment type="caution">
    <text evidence="1">The sequence shown here is derived from an EMBL/GenBank/DDBJ whole genome shotgun (WGS) entry which is preliminary data.</text>
</comment>
<evidence type="ECO:0000313" key="1">
    <source>
        <dbReference type="EMBL" id="RLJ70841.1"/>
    </source>
</evidence>
<dbReference type="InterPro" id="IPR011048">
    <property type="entry name" value="Haem_d1_sf"/>
</dbReference>
<dbReference type="RefSeq" id="WP_121011195.1">
    <property type="nucleotide sequence ID" value="NZ_RCCJ01000001.1"/>
</dbReference>
<dbReference type="EMBL" id="RCCJ01000001">
    <property type="protein sequence ID" value="RLJ70841.1"/>
    <property type="molecule type" value="Genomic_DNA"/>
</dbReference>
<gene>
    <name evidence="1" type="ORF">BCF55_1125</name>
</gene>
<dbReference type="AlphaFoldDB" id="A0A497XRC7"/>
<accession>A0A497XRC7</accession>
<organism evidence="1 2">
    <name type="scientific">Hydrogenivirga caldilitoris</name>
    <dbReference type="NCBI Taxonomy" id="246264"/>
    <lineage>
        <taxon>Bacteria</taxon>
        <taxon>Pseudomonadati</taxon>
        <taxon>Aquificota</taxon>
        <taxon>Aquificia</taxon>
        <taxon>Aquificales</taxon>
        <taxon>Aquificaceae</taxon>
        <taxon>Hydrogenivirga</taxon>
    </lineage>
</organism>
<dbReference type="SUPFAM" id="SSF51004">
    <property type="entry name" value="C-terminal (heme d1) domain of cytochrome cd1-nitrite reductase"/>
    <property type="match status" value="1"/>
</dbReference>
<proteinExistence type="predicted"/>
<name>A0A497XRC7_9AQUI</name>
<dbReference type="InterPro" id="IPR051200">
    <property type="entry name" value="Host-pathogen_enzymatic-act"/>
</dbReference>
<dbReference type="Gene3D" id="2.130.10.10">
    <property type="entry name" value="YVTN repeat-like/Quinoprotein amine dehydrogenase"/>
    <property type="match status" value="2"/>
</dbReference>
<dbReference type="OrthoDB" id="5345286at2"/>